<evidence type="ECO:0000256" key="1">
    <source>
        <dbReference type="ARBA" id="ARBA00007274"/>
    </source>
</evidence>
<proteinExistence type="inferred from homology"/>
<reference evidence="3" key="1">
    <citation type="submission" date="2016-08" db="EMBL/GenBank/DDBJ databases">
        <authorList>
            <person name="Seilhamer J.J."/>
        </authorList>
    </citation>
    <scope>NUCLEOTIDE SEQUENCE</scope>
    <source>
        <strain evidence="3">86-1</strain>
    </source>
</reference>
<protein>
    <submittedName>
        <fullName evidence="3">Transferase hexapeptide repeat containing protein</fullName>
    </submittedName>
</protein>
<dbReference type="AlphaFoldDB" id="A0A212L3V1"/>
<dbReference type="Gene3D" id="2.160.10.10">
    <property type="entry name" value="Hexapeptide repeat proteins"/>
    <property type="match status" value="1"/>
</dbReference>
<accession>A0A212L3V1</accession>
<organism evidence="3">
    <name type="scientific">uncultured Desulfovibrio sp</name>
    <dbReference type="NCBI Taxonomy" id="167968"/>
    <lineage>
        <taxon>Bacteria</taxon>
        <taxon>Pseudomonadati</taxon>
        <taxon>Thermodesulfobacteriota</taxon>
        <taxon>Desulfovibrionia</taxon>
        <taxon>Desulfovibrionales</taxon>
        <taxon>Desulfovibrionaceae</taxon>
        <taxon>Desulfovibrio</taxon>
        <taxon>environmental samples</taxon>
    </lineage>
</organism>
<keyword evidence="3" id="KW-0808">Transferase</keyword>
<dbReference type="RefSeq" id="WP_232088268.1">
    <property type="nucleotide sequence ID" value="NZ_LT608333.1"/>
</dbReference>
<feature type="region of interest" description="Disordered" evidence="2">
    <location>
        <begin position="1"/>
        <end position="57"/>
    </location>
</feature>
<gene>
    <name evidence="3" type="ORF">KL86DES1_20353</name>
</gene>
<dbReference type="EMBL" id="FMJC01000002">
    <property type="protein sequence ID" value="SCM72029.1"/>
    <property type="molecule type" value="Genomic_DNA"/>
</dbReference>
<evidence type="ECO:0000256" key="2">
    <source>
        <dbReference type="SAM" id="MobiDB-lite"/>
    </source>
</evidence>
<dbReference type="PANTHER" id="PTHR43300">
    <property type="entry name" value="ACETYLTRANSFERASE"/>
    <property type="match status" value="1"/>
</dbReference>
<dbReference type="CDD" id="cd04647">
    <property type="entry name" value="LbH_MAT_like"/>
    <property type="match status" value="1"/>
</dbReference>
<dbReference type="GO" id="GO:0016740">
    <property type="term" value="F:transferase activity"/>
    <property type="evidence" value="ECO:0007669"/>
    <property type="project" value="UniProtKB-KW"/>
</dbReference>
<evidence type="ECO:0000313" key="3">
    <source>
        <dbReference type="EMBL" id="SCM72029.1"/>
    </source>
</evidence>
<dbReference type="SUPFAM" id="SSF51161">
    <property type="entry name" value="Trimeric LpxA-like enzymes"/>
    <property type="match status" value="1"/>
</dbReference>
<dbReference type="InterPro" id="IPR050179">
    <property type="entry name" value="Trans_hexapeptide_repeat"/>
</dbReference>
<dbReference type="InterPro" id="IPR001451">
    <property type="entry name" value="Hexapep"/>
</dbReference>
<dbReference type="PANTHER" id="PTHR43300:SF11">
    <property type="entry name" value="ACETYLTRANSFERASE RV3034C-RELATED"/>
    <property type="match status" value="1"/>
</dbReference>
<dbReference type="Pfam" id="PF14602">
    <property type="entry name" value="Hexapep_2"/>
    <property type="match status" value="1"/>
</dbReference>
<dbReference type="InterPro" id="IPR011004">
    <property type="entry name" value="Trimer_LpxA-like_sf"/>
</dbReference>
<sequence length="265" mass="26526">MAVSEKSGMGQGAEEASSATGSAAPSAPLSSGPLSSAKPAAQAGPGGSTPAPAHGAPGWRRRLGAALEELWVALLGWIPTPVGLALRLAGWRWMFARCGSVRFGTGLSLAGCRGMTLGDNVRLGRGCFITATDGTLVLHDSVALSPYVHVGADAGRIEIGSHTAVGPGTVIRAANHCIARQDVPIMHQGHVPGVIVIEEDVWIGANCVITPDVRIGRGAVVGAGAVVTRNVAPFAIVGGVPAKVIGMRGSNDASVGGSATQAAKG</sequence>
<dbReference type="Pfam" id="PF00132">
    <property type="entry name" value="Hexapep"/>
    <property type="match status" value="1"/>
</dbReference>
<name>A0A212L3V1_9BACT</name>
<feature type="compositionally biased region" description="Low complexity" evidence="2">
    <location>
        <begin position="16"/>
        <end position="41"/>
    </location>
</feature>
<comment type="similarity">
    <text evidence="1">Belongs to the transferase hexapeptide repeat family.</text>
</comment>